<keyword evidence="3" id="KW-1185">Reference proteome</keyword>
<dbReference type="EMBL" id="JBHUIK010000003">
    <property type="protein sequence ID" value="MFD2214861.1"/>
    <property type="molecule type" value="Genomic_DNA"/>
</dbReference>
<evidence type="ECO:0000313" key="3">
    <source>
        <dbReference type="Proteomes" id="UP001597318"/>
    </source>
</evidence>
<reference evidence="3" key="1">
    <citation type="journal article" date="2019" name="Int. J. Syst. Evol. Microbiol.">
        <title>The Global Catalogue of Microorganisms (GCM) 10K type strain sequencing project: providing services to taxonomists for standard genome sequencing and annotation.</title>
        <authorList>
            <consortium name="The Broad Institute Genomics Platform"/>
            <consortium name="The Broad Institute Genome Sequencing Center for Infectious Disease"/>
            <person name="Wu L."/>
            <person name="Ma J."/>
        </authorList>
    </citation>
    <scope>NUCLEOTIDE SEQUENCE [LARGE SCALE GENOMIC DNA]</scope>
    <source>
        <strain evidence="3">CGMCC 1.15474</strain>
    </source>
</reference>
<gene>
    <name evidence="2" type="ORF">ACFSKK_14315</name>
</gene>
<proteinExistence type="predicted"/>
<evidence type="ECO:0000313" key="2">
    <source>
        <dbReference type="EMBL" id="MFD2214861.1"/>
    </source>
</evidence>
<evidence type="ECO:0008006" key="4">
    <source>
        <dbReference type="Google" id="ProtNLM"/>
    </source>
</evidence>
<feature type="compositionally biased region" description="Acidic residues" evidence="1">
    <location>
        <begin position="574"/>
        <end position="596"/>
    </location>
</feature>
<dbReference type="InterPro" id="IPR011047">
    <property type="entry name" value="Quinoprotein_ADH-like_sf"/>
</dbReference>
<dbReference type="SUPFAM" id="SSF50998">
    <property type="entry name" value="Quinoprotein alcohol dehydrogenase-like"/>
    <property type="match status" value="1"/>
</dbReference>
<dbReference type="InterPro" id="IPR015943">
    <property type="entry name" value="WD40/YVTN_repeat-like_dom_sf"/>
</dbReference>
<protein>
    <recommendedName>
        <fullName evidence="4">WD40 repeat domain-containing protein</fullName>
    </recommendedName>
</protein>
<organism evidence="2 3">
    <name type="scientific">Metabacillus endolithicus</name>
    <dbReference type="NCBI Taxonomy" id="1535204"/>
    <lineage>
        <taxon>Bacteria</taxon>
        <taxon>Bacillati</taxon>
        <taxon>Bacillota</taxon>
        <taxon>Bacilli</taxon>
        <taxon>Bacillales</taxon>
        <taxon>Bacillaceae</taxon>
        <taxon>Metabacillus</taxon>
    </lineage>
</organism>
<dbReference type="SUPFAM" id="SSF63825">
    <property type="entry name" value="YWTD domain"/>
    <property type="match status" value="1"/>
</dbReference>
<comment type="caution">
    <text evidence="2">The sequence shown here is derived from an EMBL/GenBank/DDBJ whole genome shotgun (WGS) entry which is preliminary data.</text>
</comment>
<feature type="compositionally biased region" description="Basic and acidic residues" evidence="1">
    <location>
        <begin position="598"/>
        <end position="613"/>
    </location>
</feature>
<accession>A0ABW5BZ36</accession>
<name>A0ABW5BZ36_9BACI</name>
<feature type="region of interest" description="Disordered" evidence="1">
    <location>
        <begin position="573"/>
        <end position="613"/>
    </location>
</feature>
<dbReference type="Gene3D" id="2.130.10.10">
    <property type="entry name" value="YVTN repeat-like/Quinoprotein amine dehydrogenase"/>
    <property type="match status" value="1"/>
</dbReference>
<evidence type="ECO:0000256" key="1">
    <source>
        <dbReference type="SAM" id="MobiDB-lite"/>
    </source>
</evidence>
<dbReference type="RefSeq" id="WP_247346360.1">
    <property type="nucleotide sequence ID" value="NZ_CP095550.1"/>
</dbReference>
<dbReference type="Proteomes" id="UP001597318">
    <property type="component" value="Unassembled WGS sequence"/>
</dbReference>
<sequence>MSIVIMCISFIIPSFKGQAASNSEETIFENLGPKVEYLNVIRGKSVTVQGKTYYVALLQGEPAKVAVVDYQTKKVIDLKELEGAKAAWSIESTSDGQVYIGTTPNEHVYKYDLLTNNLEDLGKATTNSDTVIWDLNYDEKNDRLFGVTSYGGRVFSYKQEEGFEDLGTVMQGRQYARSVVYDEAEDTLYVGVGSPAALIKWNLITDEKTNLLEEYTKSSSSVYDLDIVDGQLFAKMEGTNEILHYDLETDEMVNQFQADSRGVSEKKANATTVFYSLKGSLYEYNYVSKSSKKIQSDLNGSSAVSLDIIPDEGKVIGLAGNLGKFYDYNYQTNTFKLTVLKLPPQFVEIFRIGSSSTGDIYSSGFISGYLSRYTPSIAMNQTFSGIGQVEGITESNGKLYFGTYPNGDIYEYDPTEVWSKGSNPKKILSLSSDGQSRPSALVVDDENKRLFIGSVPKRGEHSGLVTIYDTENQEIIDQIVLKEGQSVVSATYDEENNILYAGTSVYDGTGVKTEDSASIFKIDLNQETYTAEEVSISNGYNIMVSALKWNEDGKIFGIVDNKFIVYYPRVEPVTEPEPDTEENTETETDGETETNPETDSKPEPEVEPEPERIDIYPIIPESVLGMGKNESLIDGEDGYLYGTVQNSLFKVSLTNFSIKIFRQGDVNTLAKGNDGYLYFNSGANLWRVKQSQLTNDKAIEPTQIQLPHVTVTESPFPIARVYTKKPVVLYKKVAGNMVPYKNLQSKQAFRVYGLEGQYYHTGGGYYIYHEASKTSAYIGRVFTSIPTQIYTPTGEPFRMMLPGEEIKVFNYDNEKYDVGNGYTIAKSAEVTYFTGAVKLLGDTELYKYGEEDPVLTLSAGEELFISNTDGNKLEIGNGYYILYDKSSMEYSKS</sequence>